<reference evidence="1" key="1">
    <citation type="submission" date="2022-08" db="EMBL/GenBank/DDBJ databases">
        <title>Molecular epidemiological analysis of five strains of VanD-type vancomycin-resistant Enterococcus faecalis.</title>
        <authorList>
            <person name="Mimura K."/>
            <person name="Hashimoto Y."/>
            <person name="Tomita H."/>
        </authorList>
    </citation>
    <scope>NUCLEOTIDE SEQUENCE</scope>
    <source>
        <strain evidence="1">SVR2332</strain>
    </source>
</reference>
<sequence length="238" mass="26470">MYTFKKGDADYQVMLNENFSEITDALENGALVSKKTVIKAQDWDEILDKGIYTVFGASGANRPYSGAAYGALVVYADNTFVSQTYMYKGETYTRSRQGSPATWTPWNKLANVSQLNNEVLLNRQPIKFSDGTVTLLDNVSNYEAVKFICEYQGNRTDATILNNKSGEIDIRSSAINIYDDPTSNGWDMGEMLIHVSNNKINFTYAKTISKSGTIETKTDNLRVIHVIGVKKAPQLPGN</sequence>
<accession>A0AC59HLY3</accession>
<dbReference type="Proteomes" id="UP001317613">
    <property type="component" value="Chromosome"/>
</dbReference>
<proteinExistence type="predicted"/>
<evidence type="ECO:0000313" key="2">
    <source>
        <dbReference type="Proteomes" id="UP001317613"/>
    </source>
</evidence>
<dbReference type="EMBL" id="AP026729">
    <property type="protein sequence ID" value="BDQ60657.1"/>
    <property type="molecule type" value="Genomic_DNA"/>
</dbReference>
<evidence type="ECO:0000313" key="1">
    <source>
        <dbReference type="EMBL" id="BDQ60657.1"/>
    </source>
</evidence>
<name>A0AC59HLY3_ENTFL</name>
<gene>
    <name evidence="1" type="ORF">EfsSVR2332_07350</name>
</gene>
<organism evidence="1 2">
    <name type="scientific">Enterococcus faecalis</name>
    <name type="common">Streptococcus faecalis</name>
    <dbReference type="NCBI Taxonomy" id="1351"/>
    <lineage>
        <taxon>Bacteria</taxon>
        <taxon>Bacillati</taxon>
        <taxon>Bacillota</taxon>
        <taxon>Bacilli</taxon>
        <taxon>Lactobacillales</taxon>
        <taxon>Enterococcaceae</taxon>
        <taxon>Enterococcus</taxon>
    </lineage>
</organism>
<protein>
    <submittedName>
        <fullName evidence="1">Uncharacterized protein</fullName>
    </submittedName>
</protein>